<name>G0X523_9CAUD</name>
<organism evidence="1 2">
    <name type="scientific">Salmonella phage 7-11</name>
    <dbReference type="NCBI Taxonomy" id="1054968"/>
    <lineage>
        <taxon>Viruses</taxon>
        <taxon>Duplodnaviria</taxon>
        <taxon>Heunggongvirae</taxon>
        <taxon>Uroviricota</taxon>
        <taxon>Caudoviricetes</taxon>
        <taxon>Grimontviridae</taxon>
        <taxon>Moazamivirus</taxon>
        <taxon>Moazamivirus 711</taxon>
    </lineage>
</organism>
<accession>G0X523</accession>
<protein>
    <submittedName>
        <fullName evidence="1">Uncharacterized protein</fullName>
    </submittedName>
</protein>
<reference evidence="1 2" key="1">
    <citation type="journal article" date="2011" name="Arch. Virol.">
        <title>The genome sequence of enterobacterial phage 7-11, which possesses an unusually elongated head.</title>
        <authorList>
            <person name="Kropinski A.M."/>
            <person name="Lingohr E.J."/>
            <person name="Ackermann H.W."/>
        </authorList>
    </citation>
    <scope>NUCLEOTIDE SEQUENCE [LARGE SCALE GENOMIC DNA]</scope>
</reference>
<evidence type="ECO:0000313" key="2">
    <source>
        <dbReference type="Proteomes" id="UP000001639"/>
    </source>
</evidence>
<dbReference type="GeneID" id="11117557"/>
<dbReference type="KEGG" id="vg:11117557"/>
<proteinExistence type="predicted"/>
<dbReference type="Proteomes" id="UP000001639">
    <property type="component" value="Segment"/>
</dbReference>
<evidence type="ECO:0000313" key="1">
    <source>
        <dbReference type="EMBL" id="AEK82005.1"/>
    </source>
</evidence>
<dbReference type="RefSeq" id="YP_004782465.1">
    <property type="nucleotide sequence ID" value="NC_015938.1"/>
</dbReference>
<keyword evidence="2" id="KW-1185">Reference proteome</keyword>
<dbReference type="OrthoDB" id="16825at10239"/>
<dbReference type="EMBL" id="HM997019">
    <property type="protein sequence ID" value="AEK82005.1"/>
    <property type="molecule type" value="Genomic_DNA"/>
</dbReference>
<sequence>MKKALLVAVIGLGVSFGSAASLKDELKNQRLCKVTVCNKIERFSLNPFSHMKDAMGETCNVAILPAEEAEVGHVLSSDSRWYQGSSINPTKKSVTRVAEVHYCDEE</sequence>